<dbReference type="AlphaFoldDB" id="A0A5N4A227"/>
<keyword evidence="2" id="KW-0716">Sensory transduction</keyword>
<dbReference type="GO" id="GO:0015031">
    <property type="term" value="P:protein transport"/>
    <property type="evidence" value="ECO:0007669"/>
    <property type="project" value="TreeGrafter"/>
</dbReference>
<evidence type="ECO:0000259" key="3">
    <source>
        <dbReference type="SMART" id="SM01017"/>
    </source>
</evidence>
<feature type="domain" description="Arrestin C-terminal-like" evidence="3">
    <location>
        <begin position="95"/>
        <end position="227"/>
    </location>
</feature>
<accession>A0A5N4A227</accession>
<keyword evidence="5" id="KW-1185">Reference proteome</keyword>
<dbReference type="SUPFAM" id="SSF81296">
    <property type="entry name" value="E set domains"/>
    <property type="match status" value="2"/>
</dbReference>
<proteinExistence type="inferred from homology"/>
<dbReference type="Pfam" id="PF00339">
    <property type="entry name" value="Arrestin_N"/>
    <property type="match status" value="1"/>
</dbReference>
<dbReference type="InterPro" id="IPR011021">
    <property type="entry name" value="Arrestin-like_N"/>
</dbReference>
<dbReference type="EMBL" id="VVIM01000011">
    <property type="protein sequence ID" value="KAB0791375.1"/>
    <property type="molecule type" value="Genomic_DNA"/>
</dbReference>
<organism evidence="4 5">
    <name type="scientific">Photinus pyralis</name>
    <name type="common">Common eastern firefly</name>
    <name type="synonym">Lampyris pyralis</name>
    <dbReference type="NCBI Taxonomy" id="7054"/>
    <lineage>
        <taxon>Eukaryota</taxon>
        <taxon>Metazoa</taxon>
        <taxon>Ecdysozoa</taxon>
        <taxon>Arthropoda</taxon>
        <taxon>Hexapoda</taxon>
        <taxon>Insecta</taxon>
        <taxon>Pterygota</taxon>
        <taxon>Neoptera</taxon>
        <taxon>Endopterygota</taxon>
        <taxon>Coleoptera</taxon>
        <taxon>Polyphaga</taxon>
        <taxon>Elateriformia</taxon>
        <taxon>Elateroidea</taxon>
        <taxon>Lampyridae</taxon>
        <taxon>Lampyrinae</taxon>
        <taxon>Photinus</taxon>
    </lineage>
</organism>
<evidence type="ECO:0000313" key="5">
    <source>
        <dbReference type="Proteomes" id="UP000327044"/>
    </source>
</evidence>
<evidence type="ECO:0000313" key="4">
    <source>
        <dbReference type="EMBL" id="KAB0791375.1"/>
    </source>
</evidence>
<dbReference type="InterPro" id="IPR014756">
    <property type="entry name" value="Ig_E-set"/>
</dbReference>
<dbReference type="Proteomes" id="UP000327044">
    <property type="component" value="Unassembled WGS sequence"/>
</dbReference>
<sequence>MTSTLLKCQTNFSPGDYVYPFTFTLPDNLPSSVEASYITSWGSIKYKAKAKIDKKWSLDCSCEKVFNMLPRNEFNLMSASPVERTIEKVPTSISINGPIQFTVSIPDDRYVPNQAVPFVARVKNDSSNTVKELRFEIVQGFTFHILHHEREFTVSGTDQVTVIDSVVEPGSENLWNLQLAIPEDMFVGTTSNCKIMKGFWKLKGEVCLPLPHRNIRIEIPLRLGPRLESEKA</sequence>
<dbReference type="InParanoid" id="A0A5N4A227"/>
<dbReference type="InterPro" id="IPR050357">
    <property type="entry name" value="Arrestin_domain-protein"/>
</dbReference>
<reference evidence="4 5" key="1">
    <citation type="journal article" date="2018" name="Elife">
        <title>Firefly genomes illuminate parallel origins of bioluminescence in beetles.</title>
        <authorList>
            <person name="Fallon T.R."/>
            <person name="Lower S.E."/>
            <person name="Chang C.H."/>
            <person name="Bessho-Uehara M."/>
            <person name="Martin G.J."/>
            <person name="Bewick A.J."/>
            <person name="Behringer M."/>
            <person name="Debat H.J."/>
            <person name="Wong I."/>
            <person name="Day J.C."/>
            <person name="Suvorov A."/>
            <person name="Silva C.J."/>
            <person name="Stanger-Hall K.F."/>
            <person name="Hall D.W."/>
            <person name="Schmitz R.J."/>
            <person name="Nelson D.R."/>
            <person name="Lewis S.M."/>
            <person name="Shigenobu S."/>
            <person name="Bybee S.M."/>
            <person name="Larracuente A.M."/>
            <person name="Oba Y."/>
            <person name="Weng J.K."/>
        </authorList>
    </citation>
    <scope>NUCLEOTIDE SEQUENCE [LARGE SCALE GENOMIC DNA]</scope>
    <source>
        <strain evidence="4">1611_PpyrPB1</strain>
        <tissue evidence="4">Whole body</tissue>
    </source>
</reference>
<comment type="similarity">
    <text evidence="1">Belongs to the arrestin family.</text>
</comment>
<dbReference type="InterPro" id="IPR011022">
    <property type="entry name" value="Arrestin_C-like"/>
</dbReference>
<dbReference type="GO" id="GO:0005737">
    <property type="term" value="C:cytoplasm"/>
    <property type="evidence" value="ECO:0007669"/>
    <property type="project" value="TreeGrafter"/>
</dbReference>
<dbReference type="InterPro" id="IPR014752">
    <property type="entry name" value="Arrestin-like_C"/>
</dbReference>
<protein>
    <recommendedName>
        <fullName evidence="3">Arrestin C-terminal-like domain-containing protein</fullName>
    </recommendedName>
</protein>
<dbReference type="Gene3D" id="2.60.40.640">
    <property type="match status" value="2"/>
</dbReference>
<dbReference type="Pfam" id="PF02752">
    <property type="entry name" value="Arrestin_C"/>
    <property type="match status" value="1"/>
</dbReference>
<evidence type="ECO:0000256" key="2">
    <source>
        <dbReference type="ARBA" id="ARBA00022606"/>
    </source>
</evidence>
<dbReference type="PANTHER" id="PTHR11188:SF17">
    <property type="entry name" value="FI21816P1"/>
    <property type="match status" value="1"/>
</dbReference>
<name>A0A5N4A227_PHOPY</name>
<dbReference type="PANTHER" id="PTHR11188">
    <property type="entry name" value="ARRESTIN DOMAIN CONTAINING PROTEIN"/>
    <property type="match status" value="1"/>
</dbReference>
<gene>
    <name evidence="4" type="ORF">PPYR_03175</name>
</gene>
<dbReference type="SMART" id="SM01017">
    <property type="entry name" value="Arrestin_C"/>
    <property type="match status" value="1"/>
</dbReference>
<comment type="caution">
    <text evidence="4">The sequence shown here is derived from an EMBL/GenBank/DDBJ whole genome shotgun (WGS) entry which is preliminary data.</text>
</comment>
<evidence type="ECO:0000256" key="1">
    <source>
        <dbReference type="ARBA" id="ARBA00005298"/>
    </source>
</evidence>